<gene>
    <name evidence="2" type="ORF">HDC13782</name>
</gene>
<protein>
    <submittedName>
        <fullName evidence="2">HDC13782</fullName>
    </submittedName>
</protein>
<evidence type="ECO:0000313" key="2">
    <source>
        <dbReference type="EMBL" id="DAA04060.1"/>
    </source>
</evidence>
<keyword evidence="1" id="KW-0472">Membrane</keyword>
<evidence type="ECO:0000256" key="1">
    <source>
        <dbReference type="SAM" id="Phobius"/>
    </source>
</evidence>
<proteinExistence type="predicted"/>
<sequence>MRFEGCSTIPRCLRASATILPILIAVKYPPRVSVAASNARVVETPVGPGLLARILNRGCPFLGEWRSGMPFVTETLLAGDPATTFVVNNEKFLWLRFVIIERKARQKESGPKKSVAKTKESKAGNVADTKVDMWPEKRGGTSKLGLSTGGDCRRQVALWAVPESRTNAQLIGVRRLNESAEECAQERIQGPRIMWLRLLVLLLLLLLLLLLMPTSSSWAL</sequence>
<organism evidence="2">
    <name type="scientific">Drosophila melanogaster</name>
    <name type="common">Fruit fly</name>
    <dbReference type="NCBI Taxonomy" id="7227"/>
    <lineage>
        <taxon>Eukaryota</taxon>
        <taxon>Metazoa</taxon>
        <taxon>Ecdysozoa</taxon>
        <taxon>Arthropoda</taxon>
        <taxon>Hexapoda</taxon>
        <taxon>Insecta</taxon>
        <taxon>Pterygota</taxon>
        <taxon>Neoptera</taxon>
        <taxon>Endopterygota</taxon>
        <taxon>Diptera</taxon>
        <taxon>Brachycera</taxon>
        <taxon>Muscomorpha</taxon>
        <taxon>Ephydroidea</taxon>
        <taxon>Drosophilidae</taxon>
        <taxon>Drosophila</taxon>
        <taxon>Sophophora</taxon>
    </lineage>
</organism>
<keyword evidence="1" id="KW-0812">Transmembrane</keyword>
<dbReference type="EMBL" id="BK002554">
    <property type="protein sequence ID" value="DAA04060.1"/>
    <property type="molecule type" value="Genomic_DNA"/>
</dbReference>
<keyword evidence="1" id="KW-1133">Transmembrane helix</keyword>
<feature type="transmembrane region" description="Helical" evidence="1">
    <location>
        <begin position="194"/>
        <end position="212"/>
    </location>
</feature>
<reference evidence="2" key="1">
    <citation type="journal article" date="2003" name="Genome Biol.">
        <title>An integrated gene annotation and transcriptional profiling approach towards the full gene content of the Drosophila genome.</title>
        <authorList>
            <person name="Hild M."/>
            <person name="Beckmann B."/>
            <person name="Haas S.A."/>
            <person name="Koch B."/>
            <person name="Solovyev V."/>
            <person name="Busold C."/>
            <person name="Fellenberg K."/>
            <person name="Boutros M."/>
            <person name="Vingron M."/>
            <person name="Sauer F."/>
            <person name="Hoheisel J.D."/>
            <person name="Paro R."/>
        </authorList>
    </citation>
    <scope>NUCLEOTIDE SEQUENCE</scope>
</reference>
<name>Q6IK12_DROME</name>
<accession>Q6IK12</accession>
<dbReference type="AlphaFoldDB" id="Q6IK12"/>